<proteinExistence type="predicted"/>
<evidence type="ECO:0000313" key="2">
    <source>
        <dbReference type="EMBL" id="JAC80147.1"/>
    </source>
</evidence>
<organism evidence="2">
    <name type="scientific">Tetraselmis sp. GSL018</name>
    <dbReference type="NCBI Taxonomy" id="582737"/>
    <lineage>
        <taxon>Eukaryota</taxon>
        <taxon>Viridiplantae</taxon>
        <taxon>Chlorophyta</taxon>
        <taxon>core chlorophytes</taxon>
        <taxon>Chlorodendrophyceae</taxon>
        <taxon>Chlorodendrales</taxon>
        <taxon>Chlorodendraceae</taxon>
        <taxon>Tetraselmis</taxon>
    </lineage>
</organism>
<sequence>RRVSGQGVAAQFGVGVGRPRGRAAGGGGALRSGRQAVRPRRRTRDGGGGAEPQPQQRPSIPGGLRAPRRAREAPVWAMTAGCSPPGLSP</sequence>
<dbReference type="EMBL" id="GBEZ01005128">
    <property type="protein sequence ID" value="JAC80147.1"/>
    <property type="molecule type" value="Transcribed_RNA"/>
</dbReference>
<feature type="non-terminal residue" evidence="2">
    <location>
        <position position="89"/>
    </location>
</feature>
<dbReference type="AlphaFoldDB" id="A0A061S4S4"/>
<name>A0A061S4S4_9CHLO</name>
<protein>
    <submittedName>
        <fullName evidence="2">Uncharacterized protein</fullName>
    </submittedName>
</protein>
<gene>
    <name evidence="2" type="ORF">TSPGSL018_10941</name>
</gene>
<feature type="non-terminal residue" evidence="2">
    <location>
        <position position="1"/>
    </location>
</feature>
<reference evidence="2" key="1">
    <citation type="submission" date="2014-05" db="EMBL/GenBank/DDBJ databases">
        <title>The transcriptome of the halophilic microalga Tetraselmis sp. GSL018 isolated from the Great Salt Lake, Utah.</title>
        <authorList>
            <person name="Jinkerson R.E."/>
            <person name="D'Adamo S."/>
            <person name="Posewitz M.C."/>
        </authorList>
    </citation>
    <scope>NUCLEOTIDE SEQUENCE</scope>
    <source>
        <strain evidence="2">GSL018</strain>
    </source>
</reference>
<feature type="compositionally biased region" description="Gly residues" evidence="1">
    <location>
        <begin position="14"/>
        <end position="30"/>
    </location>
</feature>
<feature type="compositionally biased region" description="Low complexity" evidence="1">
    <location>
        <begin position="1"/>
        <end position="13"/>
    </location>
</feature>
<evidence type="ECO:0000256" key="1">
    <source>
        <dbReference type="SAM" id="MobiDB-lite"/>
    </source>
</evidence>
<feature type="region of interest" description="Disordered" evidence="1">
    <location>
        <begin position="1"/>
        <end position="89"/>
    </location>
</feature>
<accession>A0A061S4S4</accession>